<gene>
    <name evidence="3" type="ORF">B9Z19DRAFT_1099801</name>
</gene>
<feature type="coiled-coil region" evidence="1">
    <location>
        <begin position="330"/>
        <end position="397"/>
    </location>
</feature>
<dbReference type="EMBL" id="NESQ01000047">
    <property type="protein sequence ID" value="PUU81256.1"/>
    <property type="molecule type" value="Genomic_DNA"/>
</dbReference>
<feature type="compositionally biased region" description="Polar residues" evidence="2">
    <location>
        <begin position="163"/>
        <end position="175"/>
    </location>
</feature>
<evidence type="ECO:0000313" key="3">
    <source>
        <dbReference type="EMBL" id="PUU81256.1"/>
    </source>
</evidence>
<reference evidence="3 4" key="1">
    <citation type="submission" date="2017-04" db="EMBL/GenBank/DDBJ databases">
        <title>Draft genome sequence of Tuber borchii Vittad., a whitish edible truffle.</title>
        <authorList>
            <consortium name="DOE Joint Genome Institute"/>
            <person name="Murat C."/>
            <person name="Kuo A."/>
            <person name="Barry K.W."/>
            <person name="Clum A."/>
            <person name="Dockter R.B."/>
            <person name="Fauchery L."/>
            <person name="Iotti M."/>
            <person name="Kohler A."/>
            <person name="Labutti K."/>
            <person name="Lindquist E.A."/>
            <person name="Lipzen A."/>
            <person name="Ohm R.A."/>
            <person name="Wang M."/>
            <person name="Grigoriev I.V."/>
            <person name="Zambonelli A."/>
            <person name="Martin F.M."/>
        </authorList>
    </citation>
    <scope>NUCLEOTIDE SEQUENCE [LARGE SCALE GENOMIC DNA]</scope>
    <source>
        <strain evidence="3 4">Tbo3840</strain>
    </source>
</reference>
<evidence type="ECO:0000256" key="1">
    <source>
        <dbReference type="SAM" id="Coils"/>
    </source>
</evidence>
<feature type="compositionally biased region" description="Basic and acidic residues" evidence="2">
    <location>
        <begin position="319"/>
        <end position="330"/>
    </location>
</feature>
<feature type="compositionally biased region" description="Polar residues" evidence="2">
    <location>
        <begin position="142"/>
        <end position="153"/>
    </location>
</feature>
<keyword evidence="4" id="KW-1185">Reference proteome</keyword>
<dbReference type="PANTHER" id="PTHR42023:SF1">
    <property type="entry name" value="BHLH DOMAIN-CONTAINING PROTEIN"/>
    <property type="match status" value="1"/>
</dbReference>
<feature type="region of interest" description="Disordered" evidence="2">
    <location>
        <begin position="407"/>
        <end position="427"/>
    </location>
</feature>
<feature type="compositionally biased region" description="Polar residues" evidence="2">
    <location>
        <begin position="117"/>
        <end position="126"/>
    </location>
</feature>
<name>A0A2T7A0J4_TUBBO</name>
<accession>A0A2T7A0J4</accession>
<evidence type="ECO:0000313" key="4">
    <source>
        <dbReference type="Proteomes" id="UP000244722"/>
    </source>
</evidence>
<sequence>MFNRLPIYTRPKEPAIGYPVLMESTNETLSGLPRSQIVGFPEYLGGSSALRSSGDSVFKGPPEKPTISLNAGSHQSFYEDDDLAPPPPLRINTLQYPSPPGSSALNSNRTVKPDSVKQPNIPNHTMNPPPRKLNVARKPAPSSFSSANSTHPSDTFVAPGLDKSTTMDFSSSHQHAPSRGRGFGLGNVVKGKVAGRRRHDSDLGAESPIQIAAVKPPNFVSIDDWLDSREREGLHQRSNTISTVATQASHYKDPVKLHIRQSTFAPLTPPTEMSLNDSPAMPPIPAQYIPTPRLDSIRAVSTPLPPHEIHPLHRPASVPKDEPQEPKDHLSQLEFEQDQLTMRRAALRREIHDLEQVLPPNPSTHNPVARREMQARRDQLIQDLADVEKELHEMGMKLHRAWRRRDKKMGAEGPTHLWVSRVSGRDE</sequence>
<keyword evidence="1" id="KW-0175">Coiled coil</keyword>
<dbReference type="PANTHER" id="PTHR42023">
    <property type="entry name" value="BHLH DOMAIN-CONTAINING PROTEIN"/>
    <property type="match status" value="1"/>
</dbReference>
<feature type="compositionally biased region" description="Polar residues" evidence="2">
    <location>
        <begin position="67"/>
        <end position="76"/>
    </location>
</feature>
<feature type="region of interest" description="Disordered" evidence="2">
    <location>
        <begin position="301"/>
        <end position="330"/>
    </location>
</feature>
<proteinExistence type="predicted"/>
<comment type="caution">
    <text evidence="3">The sequence shown here is derived from an EMBL/GenBank/DDBJ whole genome shotgun (WGS) entry which is preliminary data.</text>
</comment>
<dbReference type="OrthoDB" id="4507572at2759"/>
<dbReference type="AlphaFoldDB" id="A0A2T7A0J4"/>
<organism evidence="3 4">
    <name type="scientific">Tuber borchii</name>
    <name type="common">White truffle</name>
    <dbReference type="NCBI Taxonomy" id="42251"/>
    <lineage>
        <taxon>Eukaryota</taxon>
        <taxon>Fungi</taxon>
        <taxon>Dikarya</taxon>
        <taxon>Ascomycota</taxon>
        <taxon>Pezizomycotina</taxon>
        <taxon>Pezizomycetes</taxon>
        <taxon>Pezizales</taxon>
        <taxon>Tuberaceae</taxon>
        <taxon>Tuber</taxon>
    </lineage>
</organism>
<feature type="compositionally biased region" description="Polar residues" evidence="2">
    <location>
        <begin position="266"/>
        <end position="277"/>
    </location>
</feature>
<feature type="compositionally biased region" description="Polar residues" evidence="2">
    <location>
        <begin position="92"/>
        <end position="110"/>
    </location>
</feature>
<feature type="region of interest" description="Disordered" evidence="2">
    <location>
        <begin position="51"/>
        <end position="187"/>
    </location>
</feature>
<dbReference type="Proteomes" id="UP000244722">
    <property type="component" value="Unassembled WGS sequence"/>
</dbReference>
<protein>
    <submittedName>
        <fullName evidence="3">Uncharacterized protein</fullName>
    </submittedName>
</protein>
<feature type="region of interest" description="Disordered" evidence="2">
    <location>
        <begin position="266"/>
        <end position="289"/>
    </location>
</feature>
<evidence type="ECO:0000256" key="2">
    <source>
        <dbReference type="SAM" id="MobiDB-lite"/>
    </source>
</evidence>